<dbReference type="InterPro" id="IPR032675">
    <property type="entry name" value="LRR_dom_sf"/>
</dbReference>
<dbReference type="EMBL" id="LYUB02000026">
    <property type="protein sequence ID" value="OVF04713.1"/>
    <property type="molecule type" value="Genomic_DNA"/>
</dbReference>
<organism evidence="2 3">
    <name type="scientific">Clavispora lusitaniae</name>
    <name type="common">Candida lusitaniae</name>
    <dbReference type="NCBI Taxonomy" id="36911"/>
    <lineage>
        <taxon>Eukaryota</taxon>
        <taxon>Fungi</taxon>
        <taxon>Dikarya</taxon>
        <taxon>Ascomycota</taxon>
        <taxon>Saccharomycotina</taxon>
        <taxon>Pichiomycetes</taxon>
        <taxon>Metschnikowiaceae</taxon>
        <taxon>Clavispora</taxon>
    </lineage>
</organism>
<dbReference type="KEGG" id="clus:A9F13_26g00693"/>
<dbReference type="Gene3D" id="3.80.10.10">
    <property type="entry name" value="Ribonuclease Inhibitor"/>
    <property type="match status" value="1"/>
</dbReference>
<gene>
    <name evidence="2" type="ORF">A9F13_26g00693</name>
</gene>
<evidence type="ECO:0000313" key="3">
    <source>
        <dbReference type="Proteomes" id="UP000195602"/>
    </source>
</evidence>
<evidence type="ECO:0000256" key="1">
    <source>
        <dbReference type="SAM" id="MobiDB-lite"/>
    </source>
</evidence>
<dbReference type="Proteomes" id="UP000195602">
    <property type="component" value="Unassembled WGS sequence"/>
</dbReference>
<sequence>MFNRRKYSRKKERRRAFRPRVHKRRLLRPPSHAPASPAPPAPPPPSFDAAGCATYPWPHLPPCGDFLQPNPVRRRLLPLRQICAQHLANAADALEPEYLDQAPWSCWQPVWRAILERGRDTPRVFSMFAATFGAHPGFACHHSRAYTYAQTEAHNAQHKTWAQKETDADVAIFSDAPVSENKTSALRHRALALALVPTHCKHRIDNFFSNVGLEDWAALVARAHCSVVADCSAPPFSRRQLLAVCLVPSLVALDLSGNPAVDDQFLYTLRASLSHRPSSLKIVRLCRCPNITSQGLLQLLKEPTPLAYVEADVVLPTVRFALEEAVVSQPGSTSASGAHYGDGRAVLGTQWRLLDERKSANARVAGYPLALKVHYLSRNTDLVPAPKVMWDIKFFAQTLSTQDRAALVLAVGDTWLAREKQVTTRSAYVPHCYLLDPAMEVKYAPESPRVVEDRSVFQRQGALVSRKKNARKPRMVATDASSFFGT</sequence>
<reference evidence="2 3" key="1">
    <citation type="submission" date="2017-04" db="EMBL/GenBank/DDBJ databases">
        <title>Draft genome of the yeast Clavispora lusitaniae type strain CBS 6936.</title>
        <authorList>
            <person name="Durrens P."/>
            <person name="Klopp C."/>
            <person name="Biteau N."/>
            <person name="Fitton-Ouhabi V."/>
            <person name="Dementhon K."/>
            <person name="Accoceberry I."/>
            <person name="Sherman D.J."/>
            <person name="Noel T."/>
        </authorList>
    </citation>
    <scope>NUCLEOTIDE SEQUENCE [LARGE SCALE GENOMIC DNA]</scope>
    <source>
        <strain evidence="2 3">CBS 6936</strain>
    </source>
</reference>
<feature type="compositionally biased region" description="Pro residues" evidence="1">
    <location>
        <begin position="36"/>
        <end position="45"/>
    </location>
</feature>
<proteinExistence type="predicted"/>
<comment type="caution">
    <text evidence="2">The sequence shown here is derived from an EMBL/GenBank/DDBJ whole genome shotgun (WGS) entry which is preliminary data.</text>
</comment>
<protein>
    <submittedName>
        <fullName evidence="2">Uncharacterized protein</fullName>
    </submittedName>
</protein>
<dbReference type="AlphaFoldDB" id="A0AA91PVP6"/>
<dbReference type="SUPFAM" id="SSF52047">
    <property type="entry name" value="RNI-like"/>
    <property type="match status" value="1"/>
</dbReference>
<feature type="region of interest" description="Disordered" evidence="1">
    <location>
        <begin position="1"/>
        <end position="45"/>
    </location>
</feature>
<feature type="compositionally biased region" description="Basic residues" evidence="1">
    <location>
        <begin position="1"/>
        <end position="27"/>
    </location>
</feature>
<name>A0AA91PVP6_CLALS</name>
<evidence type="ECO:0000313" key="2">
    <source>
        <dbReference type="EMBL" id="OVF04713.1"/>
    </source>
</evidence>
<accession>A0AA91PVP6</accession>